<keyword evidence="1" id="KW-0472">Membrane</keyword>
<name>A0A975W9Y9_9RHOB</name>
<keyword evidence="1" id="KW-0812">Transmembrane</keyword>
<proteinExistence type="predicted"/>
<feature type="transmembrane region" description="Helical" evidence="1">
    <location>
        <begin position="185"/>
        <end position="203"/>
    </location>
</feature>
<comment type="caution">
    <text evidence="2">The sequence shown here is derived from an EMBL/GenBank/DDBJ whole genome shotgun (WGS) entry which is preliminary data.</text>
</comment>
<sequence>MKAWSMFVHSLRLVINNLDVALRVSLVLYSVQAISQIYTFSANSGEMVQGPDGIPYPDISAGEGFVMLLLGIAALLASLWIAVAWHRYVLLGEEPAGWLPNWPGAAIPGYLWRSVLLGLVVALAAVPVGAISAVILPPVLMLAVTVGVASFVFFRLSPILPAIALGNSLGFREAWEATRGEAGTIVGLAGLMILGSLALQIPTMLSGDPNSLLSLVYSIVVGWFATMIGISLLTTVYGHCVEGRGVD</sequence>
<gene>
    <name evidence="2" type="ORF">SAMN04487940_10669</name>
</gene>
<accession>A0A975W9Y9</accession>
<reference evidence="2 3" key="1">
    <citation type="submission" date="2016-10" db="EMBL/GenBank/DDBJ databases">
        <authorList>
            <person name="Varghese N."/>
            <person name="Submissions S."/>
        </authorList>
    </citation>
    <scope>NUCLEOTIDE SEQUENCE [LARGE SCALE GENOMIC DNA]</scope>
    <source>
        <strain evidence="2 3">FF3</strain>
    </source>
</reference>
<feature type="transmembrane region" description="Helical" evidence="1">
    <location>
        <begin position="20"/>
        <end position="38"/>
    </location>
</feature>
<evidence type="ECO:0000313" key="2">
    <source>
        <dbReference type="EMBL" id="SEJ46422.1"/>
    </source>
</evidence>
<feature type="transmembrane region" description="Helical" evidence="1">
    <location>
        <begin position="110"/>
        <end position="136"/>
    </location>
</feature>
<feature type="transmembrane region" description="Helical" evidence="1">
    <location>
        <begin position="65"/>
        <end position="89"/>
    </location>
</feature>
<dbReference type="RefSeq" id="WP_074836606.1">
    <property type="nucleotide sequence ID" value="NZ_CATLQZ010000002.1"/>
</dbReference>
<keyword evidence="3" id="KW-1185">Reference proteome</keyword>
<dbReference type="AlphaFoldDB" id="A0A975W9Y9"/>
<dbReference type="EMBL" id="FNYY01000006">
    <property type="protein sequence ID" value="SEJ46422.1"/>
    <property type="molecule type" value="Genomic_DNA"/>
</dbReference>
<feature type="transmembrane region" description="Helical" evidence="1">
    <location>
        <begin position="215"/>
        <end position="237"/>
    </location>
</feature>
<dbReference type="Proteomes" id="UP000182932">
    <property type="component" value="Unassembled WGS sequence"/>
</dbReference>
<organism evidence="2 3">
    <name type="scientific">Marinovum algicola</name>
    <dbReference type="NCBI Taxonomy" id="42444"/>
    <lineage>
        <taxon>Bacteria</taxon>
        <taxon>Pseudomonadati</taxon>
        <taxon>Pseudomonadota</taxon>
        <taxon>Alphaproteobacteria</taxon>
        <taxon>Rhodobacterales</taxon>
        <taxon>Roseobacteraceae</taxon>
        <taxon>Marinovum</taxon>
    </lineage>
</organism>
<keyword evidence="1" id="KW-1133">Transmembrane helix</keyword>
<evidence type="ECO:0000256" key="1">
    <source>
        <dbReference type="SAM" id="Phobius"/>
    </source>
</evidence>
<dbReference type="GeneID" id="80818326"/>
<evidence type="ECO:0000313" key="3">
    <source>
        <dbReference type="Proteomes" id="UP000182932"/>
    </source>
</evidence>
<feature type="transmembrane region" description="Helical" evidence="1">
    <location>
        <begin position="142"/>
        <end position="165"/>
    </location>
</feature>
<protein>
    <submittedName>
        <fullName evidence="2">Uncharacterized protein</fullName>
    </submittedName>
</protein>